<dbReference type="GO" id="GO:0047617">
    <property type="term" value="F:fatty acyl-CoA hydrolase activity"/>
    <property type="evidence" value="ECO:0007669"/>
    <property type="project" value="InterPro"/>
</dbReference>
<keyword evidence="2" id="KW-0378">Hydrolase</keyword>
<protein>
    <submittedName>
        <fullName evidence="5">Acyl-CoA thioesterase II</fullName>
    </submittedName>
</protein>
<feature type="domain" description="Acyl-CoA thioesterase-like N-terminal HotDog" evidence="3">
    <location>
        <begin position="39"/>
        <end position="112"/>
    </location>
</feature>
<sequence>MPDLWSDLLACLDLRSVPAEDDRDTAVFSGPNQSLGYYRIFGGQLLAQFVRAAQLACPDKSVKSLHALFPREGKPDEALRYRVQVQHQGRTFASATILAEQASGIVATAAISLHAADDGPEQQVTAPIGPLLSAEHKAGFDIIPWETRTNVDLDDTGSAAPEFEFWMRTPAADAALAPALTGYATDLTLIGTALRPIEGVCQRGNGTAFRSAVTSHTLWFHRPFRTDAWLLLRQDSPVMAQGRCFGRGDVFTENGSLVASFAQEAMVRFP</sequence>
<evidence type="ECO:0000256" key="1">
    <source>
        <dbReference type="ARBA" id="ARBA00006538"/>
    </source>
</evidence>
<dbReference type="InterPro" id="IPR003703">
    <property type="entry name" value="Acyl_CoA_thio"/>
</dbReference>
<evidence type="ECO:0000259" key="4">
    <source>
        <dbReference type="Pfam" id="PF20789"/>
    </source>
</evidence>
<dbReference type="PANTHER" id="PTHR11066">
    <property type="entry name" value="ACYL-COA THIOESTERASE"/>
    <property type="match status" value="1"/>
</dbReference>
<name>A0A2S6ACX1_9NOCA</name>
<dbReference type="GO" id="GO:0006637">
    <property type="term" value="P:acyl-CoA metabolic process"/>
    <property type="evidence" value="ECO:0007669"/>
    <property type="project" value="InterPro"/>
</dbReference>
<dbReference type="Pfam" id="PF13622">
    <property type="entry name" value="4HBT_3"/>
    <property type="match status" value="1"/>
</dbReference>
<reference evidence="5 6" key="1">
    <citation type="submission" date="2018-02" db="EMBL/GenBank/DDBJ databases">
        <title>8 Nocardia nova and 1 Nocardia cyriacigeorgica strain used for evolution to TMP-SMX.</title>
        <authorList>
            <person name="Mehta H."/>
            <person name="Weng J."/>
            <person name="Shamoo Y."/>
        </authorList>
    </citation>
    <scope>NUCLEOTIDE SEQUENCE [LARGE SCALE GENOMIC DNA]</scope>
    <source>
        <strain evidence="5 6">BAA2227</strain>
    </source>
</reference>
<comment type="similarity">
    <text evidence="1">Belongs to the C/M/P thioester hydrolase family.</text>
</comment>
<dbReference type="SUPFAM" id="SSF54637">
    <property type="entry name" value="Thioesterase/thiol ester dehydrase-isomerase"/>
    <property type="match status" value="2"/>
</dbReference>
<evidence type="ECO:0000313" key="6">
    <source>
        <dbReference type="Proteomes" id="UP000238356"/>
    </source>
</evidence>
<dbReference type="InterPro" id="IPR049450">
    <property type="entry name" value="ACOT8-like_C"/>
</dbReference>
<comment type="caution">
    <text evidence="5">The sequence shown here is derived from an EMBL/GenBank/DDBJ whole genome shotgun (WGS) entry which is preliminary data.</text>
</comment>
<dbReference type="CDD" id="cd03444">
    <property type="entry name" value="Thioesterase_II_repeat1"/>
    <property type="match status" value="1"/>
</dbReference>
<evidence type="ECO:0000259" key="3">
    <source>
        <dbReference type="Pfam" id="PF13622"/>
    </source>
</evidence>
<evidence type="ECO:0000313" key="5">
    <source>
        <dbReference type="EMBL" id="PPJ31952.1"/>
    </source>
</evidence>
<accession>A0A2S6ACX1</accession>
<dbReference type="InterPro" id="IPR049449">
    <property type="entry name" value="TesB_ACOT8-like_N"/>
</dbReference>
<proteinExistence type="inferred from homology"/>
<evidence type="ECO:0000256" key="2">
    <source>
        <dbReference type="ARBA" id="ARBA00022801"/>
    </source>
</evidence>
<gene>
    <name evidence="5" type="ORF">C5F51_03560</name>
</gene>
<dbReference type="GO" id="GO:0009062">
    <property type="term" value="P:fatty acid catabolic process"/>
    <property type="evidence" value="ECO:0007669"/>
    <property type="project" value="TreeGrafter"/>
</dbReference>
<dbReference type="RefSeq" id="WP_104362508.1">
    <property type="nucleotide sequence ID" value="NZ_PSZD01000002.1"/>
</dbReference>
<dbReference type="Gene3D" id="2.40.160.210">
    <property type="entry name" value="Acyl-CoA thioesterase, double hotdog domain"/>
    <property type="match status" value="1"/>
</dbReference>
<organism evidence="5 6">
    <name type="scientific">Nocardia nova</name>
    <dbReference type="NCBI Taxonomy" id="37330"/>
    <lineage>
        <taxon>Bacteria</taxon>
        <taxon>Bacillati</taxon>
        <taxon>Actinomycetota</taxon>
        <taxon>Actinomycetes</taxon>
        <taxon>Mycobacteriales</taxon>
        <taxon>Nocardiaceae</taxon>
        <taxon>Nocardia</taxon>
    </lineage>
</organism>
<dbReference type="InterPro" id="IPR042171">
    <property type="entry name" value="Acyl-CoA_hotdog"/>
</dbReference>
<dbReference type="PANTHER" id="PTHR11066:SF34">
    <property type="entry name" value="ACYL-COENZYME A THIOESTERASE 8"/>
    <property type="match status" value="1"/>
</dbReference>
<feature type="domain" description="Acyl-CoA thioesterase-like C-terminal" evidence="4">
    <location>
        <begin position="152"/>
        <end position="267"/>
    </location>
</feature>
<dbReference type="InterPro" id="IPR029069">
    <property type="entry name" value="HotDog_dom_sf"/>
</dbReference>
<dbReference type="AlphaFoldDB" id="A0A2S6ACX1"/>
<keyword evidence="6" id="KW-1185">Reference proteome</keyword>
<dbReference type="Pfam" id="PF20789">
    <property type="entry name" value="4HBT_3C"/>
    <property type="match status" value="1"/>
</dbReference>
<dbReference type="EMBL" id="PSZD01000002">
    <property type="protein sequence ID" value="PPJ31952.1"/>
    <property type="molecule type" value="Genomic_DNA"/>
</dbReference>
<dbReference type="Proteomes" id="UP000238356">
    <property type="component" value="Unassembled WGS sequence"/>
</dbReference>